<dbReference type="SMART" id="SM00460">
    <property type="entry name" value="TGc"/>
    <property type="match status" value="1"/>
</dbReference>
<dbReference type="PANTHER" id="PTHR33490:SF1">
    <property type="entry name" value="SLL1233 PROTEIN"/>
    <property type="match status" value="1"/>
</dbReference>
<comment type="caution">
    <text evidence="2">The sequence shown here is derived from an EMBL/GenBank/DDBJ whole genome shotgun (WGS) entry which is preliminary data.</text>
</comment>
<organism evidence="2 3">
    <name type="scientific">Xanthocytophaga flava</name>
    <dbReference type="NCBI Taxonomy" id="3048013"/>
    <lineage>
        <taxon>Bacteria</taxon>
        <taxon>Pseudomonadati</taxon>
        <taxon>Bacteroidota</taxon>
        <taxon>Cytophagia</taxon>
        <taxon>Cytophagales</taxon>
        <taxon>Rhodocytophagaceae</taxon>
        <taxon>Xanthocytophaga</taxon>
    </lineage>
</organism>
<name>A0AAE3QUG1_9BACT</name>
<dbReference type="Pfam" id="PF08379">
    <property type="entry name" value="Bact_transglu_N"/>
    <property type="match status" value="1"/>
</dbReference>
<sequence>MHFKVNHQTYYTYSKMVYLEPHILCVHPPTYPYQTIFNFTLNINPEPVVFSRSNDIEGNSIYLACFQDLTDHLLIETEFEVQTFRSNPFDYVLYPFETCNLPFHYPVELHPLLKPYLKPDNRNSKIENFALECVGKSQQSTLRLLMYLTETINQDFVYEFNEFGSPRSSDETLRLKKGSCRDLAVLMIDICRMLGIAARFASGYFLGNGTNESYLHAWVEVYLPGAGWRGYDPTEGLVVADQHILLASSAYPNLIAPVQGVFRGDARSLLRNKVSIQPII</sequence>
<evidence type="ECO:0000259" key="1">
    <source>
        <dbReference type="SMART" id="SM00460"/>
    </source>
</evidence>
<dbReference type="RefSeq" id="WP_313983902.1">
    <property type="nucleotide sequence ID" value="NZ_JASJOS010000012.1"/>
</dbReference>
<dbReference type="PANTHER" id="PTHR33490">
    <property type="entry name" value="BLR5614 PROTEIN-RELATED"/>
    <property type="match status" value="1"/>
</dbReference>
<accession>A0AAE3QUG1</accession>
<dbReference type="Pfam" id="PF01841">
    <property type="entry name" value="Transglut_core"/>
    <property type="match status" value="1"/>
</dbReference>
<dbReference type="Proteomes" id="UP001241110">
    <property type="component" value="Unassembled WGS sequence"/>
</dbReference>
<dbReference type="EMBL" id="JASJOS010000012">
    <property type="protein sequence ID" value="MDJ1483680.1"/>
    <property type="molecule type" value="Genomic_DNA"/>
</dbReference>
<gene>
    <name evidence="2" type="ORF">QNI16_24490</name>
</gene>
<evidence type="ECO:0000313" key="3">
    <source>
        <dbReference type="Proteomes" id="UP001241110"/>
    </source>
</evidence>
<evidence type="ECO:0000313" key="2">
    <source>
        <dbReference type="EMBL" id="MDJ1483680.1"/>
    </source>
</evidence>
<dbReference type="AlphaFoldDB" id="A0AAE3QUG1"/>
<reference evidence="2" key="1">
    <citation type="submission" date="2023-05" db="EMBL/GenBank/DDBJ databases">
        <authorList>
            <person name="Zhang X."/>
        </authorList>
    </citation>
    <scope>NUCLEOTIDE SEQUENCE</scope>
    <source>
        <strain evidence="2">YF14B1</strain>
    </source>
</reference>
<dbReference type="InterPro" id="IPR038765">
    <property type="entry name" value="Papain-like_cys_pep_sf"/>
</dbReference>
<proteinExistence type="predicted"/>
<dbReference type="SUPFAM" id="SSF54001">
    <property type="entry name" value="Cysteine proteinases"/>
    <property type="match status" value="1"/>
</dbReference>
<dbReference type="InterPro" id="IPR013589">
    <property type="entry name" value="Bac_transglu_N"/>
</dbReference>
<protein>
    <submittedName>
        <fullName evidence="2">Transglutaminase family protein</fullName>
    </submittedName>
</protein>
<feature type="domain" description="Transglutaminase-like" evidence="1">
    <location>
        <begin position="172"/>
        <end position="235"/>
    </location>
</feature>
<dbReference type="InterPro" id="IPR002931">
    <property type="entry name" value="Transglutaminase-like"/>
</dbReference>
<dbReference type="Gene3D" id="3.10.620.30">
    <property type="match status" value="1"/>
</dbReference>